<comment type="caution">
    <text evidence="1">The sequence shown here is derived from an EMBL/GenBank/DDBJ whole genome shotgun (WGS) entry which is preliminary data.</text>
</comment>
<accession>A0ACC0B355</accession>
<dbReference type="EMBL" id="CM044704">
    <property type="protein sequence ID" value="KAI5667077.1"/>
    <property type="molecule type" value="Genomic_DNA"/>
</dbReference>
<sequence length="106" mass="11770">MLGRYTLDLDPVDKRRSTVRGLGPRRPVLRGAQVPYPAAVNLAEGKMSRPHSPSHENKAMSENSHHGPTDTAREVSHYSEPTNHEIIGNFMTKMTELLEAILANGR</sequence>
<dbReference type="Proteomes" id="UP001060085">
    <property type="component" value="Linkage Group LG04"/>
</dbReference>
<organism evidence="1 2">
    <name type="scientific">Catharanthus roseus</name>
    <name type="common">Madagascar periwinkle</name>
    <name type="synonym">Vinca rosea</name>
    <dbReference type="NCBI Taxonomy" id="4058"/>
    <lineage>
        <taxon>Eukaryota</taxon>
        <taxon>Viridiplantae</taxon>
        <taxon>Streptophyta</taxon>
        <taxon>Embryophyta</taxon>
        <taxon>Tracheophyta</taxon>
        <taxon>Spermatophyta</taxon>
        <taxon>Magnoliopsida</taxon>
        <taxon>eudicotyledons</taxon>
        <taxon>Gunneridae</taxon>
        <taxon>Pentapetalae</taxon>
        <taxon>asterids</taxon>
        <taxon>lamiids</taxon>
        <taxon>Gentianales</taxon>
        <taxon>Apocynaceae</taxon>
        <taxon>Rauvolfioideae</taxon>
        <taxon>Vinceae</taxon>
        <taxon>Catharanthinae</taxon>
        <taxon>Catharanthus</taxon>
    </lineage>
</organism>
<keyword evidence="2" id="KW-1185">Reference proteome</keyword>
<proteinExistence type="predicted"/>
<protein>
    <submittedName>
        <fullName evidence="1">Uncharacterized protein</fullName>
    </submittedName>
</protein>
<evidence type="ECO:0000313" key="1">
    <source>
        <dbReference type="EMBL" id="KAI5667077.1"/>
    </source>
</evidence>
<name>A0ACC0B355_CATRO</name>
<gene>
    <name evidence="1" type="ORF">M9H77_16930</name>
</gene>
<reference evidence="2" key="1">
    <citation type="journal article" date="2023" name="Nat. Plants">
        <title>Single-cell RNA sequencing provides a high-resolution roadmap for understanding the multicellular compartmentation of specialized metabolism.</title>
        <authorList>
            <person name="Sun S."/>
            <person name="Shen X."/>
            <person name="Li Y."/>
            <person name="Li Y."/>
            <person name="Wang S."/>
            <person name="Li R."/>
            <person name="Zhang H."/>
            <person name="Shen G."/>
            <person name="Guo B."/>
            <person name="Wei J."/>
            <person name="Xu J."/>
            <person name="St-Pierre B."/>
            <person name="Chen S."/>
            <person name="Sun C."/>
        </authorList>
    </citation>
    <scope>NUCLEOTIDE SEQUENCE [LARGE SCALE GENOMIC DNA]</scope>
</reference>
<evidence type="ECO:0000313" key="2">
    <source>
        <dbReference type="Proteomes" id="UP001060085"/>
    </source>
</evidence>